<proteinExistence type="predicted"/>
<comment type="caution">
    <text evidence="3">The sequence shown here is derived from an EMBL/GenBank/DDBJ whole genome shotgun (WGS) entry which is preliminary data.</text>
</comment>
<dbReference type="EMBL" id="JBHRTS010000004">
    <property type="protein sequence ID" value="MFC3194224.1"/>
    <property type="molecule type" value="Genomic_DNA"/>
</dbReference>
<evidence type="ECO:0000313" key="4">
    <source>
        <dbReference type="Proteomes" id="UP001595533"/>
    </source>
</evidence>
<keyword evidence="4" id="KW-1185">Reference proteome</keyword>
<gene>
    <name evidence="3" type="ORF">ACFODZ_08220</name>
</gene>
<keyword evidence="1" id="KW-1133">Transmembrane helix</keyword>
<reference evidence="4" key="1">
    <citation type="journal article" date="2019" name="Int. J. Syst. Evol. Microbiol.">
        <title>The Global Catalogue of Microorganisms (GCM) 10K type strain sequencing project: providing services to taxonomists for standard genome sequencing and annotation.</title>
        <authorList>
            <consortium name="The Broad Institute Genomics Platform"/>
            <consortium name="The Broad Institute Genome Sequencing Center for Infectious Disease"/>
            <person name="Wu L."/>
            <person name="Ma J."/>
        </authorList>
    </citation>
    <scope>NUCLEOTIDE SEQUENCE [LARGE SCALE GENOMIC DNA]</scope>
    <source>
        <strain evidence="4">KCTC 42953</strain>
    </source>
</reference>
<sequence>MRSLKLSFTIVLISLSGMSMAVDETTDFQSDISQIPFNATDYVMGAGHNVIFDNGPIINSSGSGVGGADESILQDISLGMSTLGIGHFPGLNLRVSDEFIISENNTTISTIQFFAYQTNETASTITAINVRIWDGPPGQTGSQVVFGDTSTNRIISTQYSNINRLVELDSGLSNDRQIAVSEVLIDQEFNIGTYWLDWQSSGSGTSGPWVPPVSIVGVTSTGNALQSADDGMTFQPVLDSGTNTPLGLPFVITGTLPPPIVVPTLGVNGWLLLSLIILLATRAFRRNCHSQ</sequence>
<keyword evidence="1" id="KW-0472">Membrane</keyword>
<keyword evidence="2" id="KW-0732">Signal</keyword>
<organism evidence="3 4">
    <name type="scientific">Marinicella sediminis</name>
    <dbReference type="NCBI Taxonomy" id="1792834"/>
    <lineage>
        <taxon>Bacteria</taxon>
        <taxon>Pseudomonadati</taxon>
        <taxon>Pseudomonadota</taxon>
        <taxon>Gammaproteobacteria</taxon>
        <taxon>Lysobacterales</taxon>
        <taxon>Marinicellaceae</taxon>
        <taxon>Marinicella</taxon>
    </lineage>
</organism>
<name>A0ABV7J7X1_9GAMM</name>
<dbReference type="RefSeq" id="WP_077413063.1">
    <property type="nucleotide sequence ID" value="NZ_JBHRTS010000004.1"/>
</dbReference>
<dbReference type="Proteomes" id="UP001595533">
    <property type="component" value="Unassembled WGS sequence"/>
</dbReference>
<evidence type="ECO:0000313" key="3">
    <source>
        <dbReference type="EMBL" id="MFC3194224.1"/>
    </source>
</evidence>
<protein>
    <recommendedName>
        <fullName evidence="5">IPTL-CTERM sorting domain-containing protein</fullName>
    </recommendedName>
</protein>
<accession>A0ABV7J7X1</accession>
<feature type="signal peptide" evidence="2">
    <location>
        <begin position="1"/>
        <end position="21"/>
    </location>
</feature>
<feature type="chain" id="PRO_5046673294" description="IPTL-CTERM sorting domain-containing protein" evidence="2">
    <location>
        <begin position="22"/>
        <end position="291"/>
    </location>
</feature>
<feature type="transmembrane region" description="Helical" evidence="1">
    <location>
        <begin position="260"/>
        <end position="281"/>
    </location>
</feature>
<keyword evidence="1" id="KW-0812">Transmembrane</keyword>
<evidence type="ECO:0008006" key="5">
    <source>
        <dbReference type="Google" id="ProtNLM"/>
    </source>
</evidence>
<evidence type="ECO:0000256" key="1">
    <source>
        <dbReference type="SAM" id="Phobius"/>
    </source>
</evidence>
<evidence type="ECO:0000256" key="2">
    <source>
        <dbReference type="SAM" id="SignalP"/>
    </source>
</evidence>